<dbReference type="InterPro" id="IPR036663">
    <property type="entry name" value="Fumarylacetoacetase_C_sf"/>
</dbReference>
<dbReference type="InterPro" id="IPR011234">
    <property type="entry name" value="Fumarylacetoacetase-like_C"/>
</dbReference>
<dbReference type="GO" id="GO:0046872">
    <property type="term" value="F:metal ion binding"/>
    <property type="evidence" value="ECO:0007669"/>
    <property type="project" value="UniProtKB-KW"/>
</dbReference>
<organism evidence="4">
    <name type="scientific">uncultured Alphaproteobacteria bacterium</name>
    <dbReference type="NCBI Taxonomy" id="91750"/>
    <lineage>
        <taxon>Bacteria</taxon>
        <taxon>Pseudomonadati</taxon>
        <taxon>Pseudomonadota</taxon>
        <taxon>Alphaproteobacteria</taxon>
        <taxon>environmental samples</taxon>
    </lineage>
</organism>
<dbReference type="Pfam" id="PF01557">
    <property type="entry name" value="FAA_hydrolase"/>
    <property type="match status" value="1"/>
</dbReference>
<comment type="similarity">
    <text evidence="1">Belongs to the FAH family.</text>
</comment>
<dbReference type="AlphaFoldDB" id="A0A212KM51"/>
<dbReference type="SUPFAM" id="SSF56529">
    <property type="entry name" value="FAH"/>
    <property type="match status" value="1"/>
</dbReference>
<dbReference type="InterPro" id="IPR051121">
    <property type="entry name" value="FAH"/>
</dbReference>
<dbReference type="PANTHER" id="PTHR42796:SF4">
    <property type="entry name" value="FUMARYLACETOACETATE HYDROLASE DOMAIN-CONTAINING PROTEIN 2A"/>
    <property type="match status" value="1"/>
</dbReference>
<protein>
    <submittedName>
        <fullName evidence="4">Ureidoglycolate lyase</fullName>
        <ecNumber evidence="4">4.3.2.3</ecNumber>
    </submittedName>
</protein>
<keyword evidence="4" id="KW-0456">Lyase</keyword>
<feature type="domain" description="Fumarylacetoacetase-like C-terminal" evidence="3">
    <location>
        <begin position="73"/>
        <end position="276"/>
    </location>
</feature>
<dbReference type="GO" id="GO:0050385">
    <property type="term" value="F:ureidoglycolate lyase activity"/>
    <property type="evidence" value="ECO:0007669"/>
    <property type="project" value="UniProtKB-EC"/>
</dbReference>
<dbReference type="EMBL" id="FLUO01000003">
    <property type="protein sequence ID" value="SBW12793.1"/>
    <property type="molecule type" value="Genomic_DNA"/>
</dbReference>
<dbReference type="EC" id="4.3.2.3" evidence="4"/>
<dbReference type="FunFam" id="3.90.850.10:FF:000002">
    <property type="entry name" value="2-hydroxyhepta-2,4-diene-1,7-dioate isomerase"/>
    <property type="match status" value="1"/>
</dbReference>
<evidence type="ECO:0000256" key="1">
    <source>
        <dbReference type="ARBA" id="ARBA00010211"/>
    </source>
</evidence>
<reference evidence="4" key="1">
    <citation type="submission" date="2016-04" db="EMBL/GenBank/DDBJ databases">
        <authorList>
            <person name="Evans L.H."/>
            <person name="Alamgir A."/>
            <person name="Owens N."/>
            <person name="Weber N.D."/>
            <person name="Virtaneva K."/>
            <person name="Barbian K."/>
            <person name="Babar A."/>
            <person name="Rosenke K."/>
        </authorList>
    </citation>
    <scope>NUCLEOTIDE SEQUENCE</scope>
    <source>
        <strain evidence="4">86</strain>
    </source>
</reference>
<proteinExistence type="inferred from homology"/>
<sequence>MRLLRYGLPGHEKPGLLHTDGTIRDLAGLVHDLDPAALAPECLARIRATDPETLPEVGGHPRLGAPVTRVGNIMGIGLNYADHARETKGEPPPEPILFFKHTGSLCGPNDPIYFPKGAQRLDWEAELGVVIGTAAHNVDEAHALDHVAGYVTLNDVSERDHQFKHQGQWGKGKSAPGFCPIGPYLVTADAVPDPQKLAVRMVLNGETMQDSNTDQMIFPVRFLIAYLSRFLRLLPGDIVATGTPAGVGLGRKLFLKPGDVVEASVEGLGAQRQAVVAEAP</sequence>
<evidence type="ECO:0000259" key="3">
    <source>
        <dbReference type="Pfam" id="PF01557"/>
    </source>
</evidence>
<accession>A0A212KM51</accession>
<dbReference type="PANTHER" id="PTHR42796">
    <property type="entry name" value="FUMARYLACETOACETATE HYDROLASE DOMAIN-CONTAINING PROTEIN 2A-RELATED"/>
    <property type="match status" value="1"/>
</dbReference>
<dbReference type="GO" id="GO:0016853">
    <property type="term" value="F:isomerase activity"/>
    <property type="evidence" value="ECO:0007669"/>
    <property type="project" value="UniProtKB-ARBA"/>
</dbReference>
<evidence type="ECO:0000256" key="2">
    <source>
        <dbReference type="ARBA" id="ARBA00022723"/>
    </source>
</evidence>
<dbReference type="Gene3D" id="3.90.850.10">
    <property type="entry name" value="Fumarylacetoacetase-like, C-terminal domain"/>
    <property type="match status" value="1"/>
</dbReference>
<evidence type="ECO:0000313" key="4">
    <source>
        <dbReference type="EMBL" id="SBW12793.1"/>
    </source>
</evidence>
<gene>
    <name evidence="4" type="ORF">KL86APRO_30284</name>
</gene>
<keyword evidence="2" id="KW-0479">Metal-binding</keyword>
<name>A0A212KM51_9PROT</name>
<dbReference type="GO" id="GO:0019752">
    <property type="term" value="P:carboxylic acid metabolic process"/>
    <property type="evidence" value="ECO:0007669"/>
    <property type="project" value="UniProtKB-ARBA"/>
</dbReference>